<feature type="region of interest" description="Disordered" evidence="1">
    <location>
        <begin position="26"/>
        <end position="50"/>
    </location>
</feature>
<evidence type="ECO:0000313" key="3">
    <source>
        <dbReference type="Proteomes" id="UP000198892"/>
    </source>
</evidence>
<reference evidence="3" key="1">
    <citation type="submission" date="2016-10" db="EMBL/GenBank/DDBJ databases">
        <authorList>
            <person name="Varghese N."/>
            <person name="Submissions S."/>
        </authorList>
    </citation>
    <scope>NUCLEOTIDE SEQUENCE [LARGE SCALE GENOMIC DNA]</scope>
    <source>
        <strain evidence="3">S7</strain>
    </source>
</reference>
<dbReference type="EMBL" id="FOXD01000010">
    <property type="protein sequence ID" value="SFP79215.1"/>
    <property type="molecule type" value="Genomic_DNA"/>
</dbReference>
<organism evidence="2 3">
    <name type="scientific">Salibacterium halotolerans</name>
    <dbReference type="NCBI Taxonomy" id="1884432"/>
    <lineage>
        <taxon>Bacteria</taxon>
        <taxon>Bacillati</taxon>
        <taxon>Bacillota</taxon>
        <taxon>Bacilli</taxon>
        <taxon>Bacillales</taxon>
        <taxon>Bacillaceae</taxon>
    </lineage>
</organism>
<accession>A0A1I5T849</accession>
<sequence length="50" mass="5322">MSGGVVQPSYSSAANMLRLLHRTARVAGTPQDVRSESAPARDVLPQDNDV</sequence>
<gene>
    <name evidence="2" type="ORF">SAMN05518683_11051</name>
</gene>
<dbReference type="Proteomes" id="UP000198892">
    <property type="component" value="Unassembled WGS sequence"/>
</dbReference>
<protein>
    <submittedName>
        <fullName evidence="2">Uncharacterized protein</fullName>
    </submittedName>
</protein>
<proteinExistence type="predicted"/>
<keyword evidence="3" id="KW-1185">Reference proteome</keyword>
<dbReference type="AlphaFoldDB" id="A0A1I5T849"/>
<evidence type="ECO:0000313" key="2">
    <source>
        <dbReference type="EMBL" id="SFP79215.1"/>
    </source>
</evidence>
<name>A0A1I5T849_9BACI</name>
<evidence type="ECO:0000256" key="1">
    <source>
        <dbReference type="SAM" id="MobiDB-lite"/>
    </source>
</evidence>